<feature type="transmembrane region" description="Helical" evidence="1">
    <location>
        <begin position="114"/>
        <end position="132"/>
    </location>
</feature>
<dbReference type="RefSeq" id="WP_099642091.1">
    <property type="nucleotide sequence ID" value="NZ_NKHF01000046.1"/>
</dbReference>
<comment type="caution">
    <text evidence="2">The sequence shown here is derived from an EMBL/GenBank/DDBJ whole genome shotgun (WGS) entry which is preliminary data.</text>
</comment>
<evidence type="ECO:0000313" key="3">
    <source>
        <dbReference type="Proteomes" id="UP000228621"/>
    </source>
</evidence>
<gene>
    <name evidence="2" type="ORF">CEX98_10835</name>
</gene>
<keyword evidence="3" id="KW-1185">Reference proteome</keyword>
<dbReference type="Proteomes" id="UP000228621">
    <property type="component" value="Unassembled WGS sequence"/>
</dbReference>
<dbReference type="OrthoDB" id="9815205at2"/>
<feature type="transmembrane region" description="Helical" evidence="1">
    <location>
        <begin position="50"/>
        <end position="68"/>
    </location>
</feature>
<sequence length="189" mass="20916">MLSVKANKINKGLITSAILLVILTLMWQHLNGGIVSHHLLHRADFPAVSNAWGIIIIPVLAWLTALRLHKAIGTESIKKTTPVVIPTEFLIAFFVMLLFSLLQSALWEFGYQSLTMYTALGLLIAGLFYPIYRAECILGHVVGASFTFGYAIPLIGILVMAIVSVFSLFCLKPIFSKLLNKTQTPMKME</sequence>
<keyword evidence="1" id="KW-0812">Transmembrane</keyword>
<keyword evidence="1" id="KW-0472">Membrane</keyword>
<protein>
    <submittedName>
        <fullName evidence="2">Uncharacterized protein</fullName>
    </submittedName>
</protein>
<feature type="transmembrane region" description="Helical" evidence="1">
    <location>
        <begin position="144"/>
        <end position="169"/>
    </location>
</feature>
<proteinExistence type="predicted"/>
<reference evidence="3" key="1">
    <citation type="journal article" date="2019" name="Genome Announc.">
        <title>Draft Genome Sequence of Pseudoalteromonas piscicida Strain 36Y ROTHPW, an Hypersaline Seawater Isolate from the South Coast of Sonora, Mexico.</title>
        <authorList>
            <person name="Sanchez-Diaz R."/>
            <person name="Molina-Garza Z.J."/>
            <person name="Cruz-Suarez L.E."/>
            <person name="Selvin J."/>
            <person name="Kiran G.S."/>
            <person name="Ibarra-Gamez J.C."/>
            <person name="Gomez-Gil B."/>
            <person name="Galaviz-Silva L."/>
        </authorList>
    </citation>
    <scope>NUCLEOTIDE SEQUENCE [LARGE SCALE GENOMIC DNA]</scope>
    <source>
        <strain evidence="3">36Y_RITHPW</strain>
    </source>
</reference>
<dbReference type="EMBL" id="NKHF01000046">
    <property type="protein sequence ID" value="PCK31739.1"/>
    <property type="molecule type" value="Genomic_DNA"/>
</dbReference>
<name>A0A2A5JQX9_PSEO7</name>
<evidence type="ECO:0000313" key="2">
    <source>
        <dbReference type="EMBL" id="PCK31739.1"/>
    </source>
</evidence>
<feature type="transmembrane region" description="Helical" evidence="1">
    <location>
        <begin position="12"/>
        <end position="30"/>
    </location>
</feature>
<keyword evidence="1" id="KW-1133">Transmembrane helix</keyword>
<feature type="transmembrane region" description="Helical" evidence="1">
    <location>
        <begin position="80"/>
        <end position="102"/>
    </location>
</feature>
<organism evidence="2 3">
    <name type="scientific">Pseudoalteromonas piscicida</name>
    <dbReference type="NCBI Taxonomy" id="43662"/>
    <lineage>
        <taxon>Bacteria</taxon>
        <taxon>Pseudomonadati</taxon>
        <taxon>Pseudomonadota</taxon>
        <taxon>Gammaproteobacteria</taxon>
        <taxon>Alteromonadales</taxon>
        <taxon>Pseudoalteromonadaceae</taxon>
        <taxon>Pseudoalteromonas</taxon>
    </lineage>
</organism>
<evidence type="ECO:0000256" key="1">
    <source>
        <dbReference type="SAM" id="Phobius"/>
    </source>
</evidence>
<accession>A0A2A5JQX9</accession>
<dbReference type="AlphaFoldDB" id="A0A2A5JQX9"/>